<dbReference type="InterPro" id="IPR037113">
    <property type="entry name" value="Hat1_N_sf"/>
</dbReference>
<feature type="domain" description="Histone acetyltransferase type B catalytic subunit C-terminal" evidence="10">
    <location>
        <begin position="285"/>
        <end position="336"/>
    </location>
</feature>
<dbReference type="InterPro" id="IPR013523">
    <property type="entry name" value="Hist_AcTrfase_HAT1_C"/>
</dbReference>
<evidence type="ECO:0000256" key="1">
    <source>
        <dbReference type="ARBA" id="ARBA00004123"/>
    </source>
</evidence>
<dbReference type="GO" id="GO:0042393">
    <property type="term" value="F:histone binding"/>
    <property type="evidence" value="ECO:0007669"/>
    <property type="project" value="InterPro"/>
</dbReference>
<dbReference type="AlphaFoldDB" id="A0A158Q7A9"/>
<sequence>MRVLGRRYAVNLEMAVSNVKEKYADFLVDGAQAVSLTFVSDMSEMISAQRHHPEYVYQHFGENETIFGYKDLNITIHYTDASMYLYPEINYTTEITSFTTEFKADNIIRKLNEQLPAEQMEILCRTSAIFKSRLDEQRDFRPYGRLLSKFTAGNRELQVWLVTESSPGFNAYLARVQTLALWYIEAAQYTDNDDPRWQHYFLYESLKKDSGVPRVALAGYASLVRFYHYPDKIRPRIAQLLLLPHYRGAGIGASFLKEIFSDLIQDSKVIDITAEVPAESFIITRDYVNCSNCSTLKEFHPDNLKKGFTEEMRSAALLRFRINPKQARRVYEILRLYHISVRDEEAMEEYRSDVKKRLEKPFKRSERDWRKLSSVLDEYEYAAVVASQMSVEQKTAKLEQLYEEELTGYRTVIKRLINFANS</sequence>
<dbReference type="Gene3D" id="3.90.360.10">
    <property type="entry name" value="Histone acetyl transferase 1 (HAT1), N-terminal domain"/>
    <property type="match status" value="1"/>
</dbReference>
<evidence type="ECO:0000259" key="9">
    <source>
        <dbReference type="Pfam" id="PF10394"/>
    </source>
</evidence>
<dbReference type="EC" id="2.3.1.48" evidence="3"/>
<dbReference type="InterPro" id="IPR048776">
    <property type="entry name" value="HAT1_C"/>
</dbReference>
<reference evidence="12" key="1">
    <citation type="submission" date="2016-04" db="UniProtKB">
        <authorList>
            <consortium name="WormBaseParasite"/>
        </authorList>
    </citation>
    <scope>IDENTIFICATION</scope>
</reference>
<dbReference type="InterPro" id="IPR016181">
    <property type="entry name" value="Acyl_CoA_acyltransferase"/>
</dbReference>
<dbReference type="Pfam" id="PF10394">
    <property type="entry name" value="Hat1_N"/>
    <property type="match status" value="1"/>
</dbReference>
<dbReference type="Proteomes" id="UP000050640">
    <property type="component" value="Unplaced"/>
</dbReference>
<dbReference type="Gene3D" id="1.10.10.390">
    <property type="match status" value="1"/>
</dbReference>
<evidence type="ECO:0000256" key="5">
    <source>
        <dbReference type="ARBA" id="ARBA00022679"/>
    </source>
</evidence>
<accession>A0A158Q7A9</accession>
<dbReference type="InterPro" id="IPR019467">
    <property type="entry name" value="Hat1_N"/>
</dbReference>
<dbReference type="Gene3D" id="3.40.630.30">
    <property type="match status" value="1"/>
</dbReference>
<name>A0A158Q7A9_9BILA</name>
<protein>
    <recommendedName>
        <fullName evidence="4">Histone acetyltransferase type B catalytic subunit</fullName>
        <ecNumber evidence="3">2.3.1.48</ecNumber>
    </recommendedName>
</protein>
<dbReference type="PANTHER" id="PTHR12046">
    <property type="entry name" value="HISTONE ACETYLTRANSFERASE TYPE B CATALYTIC SUBUNIT"/>
    <property type="match status" value="1"/>
</dbReference>
<dbReference type="Pfam" id="PF21183">
    <property type="entry name" value="HAT1_C"/>
    <property type="match status" value="1"/>
</dbReference>
<feature type="domain" description="Histone acetyl transferase HAT1 N-terminal" evidence="9">
    <location>
        <begin position="27"/>
        <end position="185"/>
    </location>
</feature>
<keyword evidence="6" id="KW-0539">Nucleus</keyword>
<keyword evidence="7" id="KW-0012">Acyltransferase</keyword>
<evidence type="ECO:0000256" key="8">
    <source>
        <dbReference type="ARBA" id="ARBA00048017"/>
    </source>
</evidence>
<evidence type="ECO:0000313" key="11">
    <source>
        <dbReference type="Proteomes" id="UP000050640"/>
    </source>
</evidence>
<evidence type="ECO:0000256" key="7">
    <source>
        <dbReference type="ARBA" id="ARBA00023315"/>
    </source>
</evidence>
<organism evidence="11 12">
    <name type="scientific">Elaeophora elaphi</name>
    <dbReference type="NCBI Taxonomy" id="1147741"/>
    <lineage>
        <taxon>Eukaryota</taxon>
        <taxon>Metazoa</taxon>
        <taxon>Ecdysozoa</taxon>
        <taxon>Nematoda</taxon>
        <taxon>Chromadorea</taxon>
        <taxon>Rhabditida</taxon>
        <taxon>Spirurina</taxon>
        <taxon>Spiruromorpha</taxon>
        <taxon>Filarioidea</taxon>
        <taxon>Onchocercidae</taxon>
        <taxon>Elaeophora</taxon>
    </lineage>
</organism>
<dbReference type="InterPro" id="IPR017380">
    <property type="entry name" value="Hist_AcTrfase_B-typ_cat-su"/>
</dbReference>
<comment type="similarity">
    <text evidence="2">Belongs to the HAT1 family.</text>
</comment>
<keyword evidence="5" id="KW-0808">Transferase</keyword>
<dbReference type="GO" id="GO:0031509">
    <property type="term" value="P:subtelomeric heterochromatin formation"/>
    <property type="evidence" value="ECO:0007669"/>
    <property type="project" value="InterPro"/>
</dbReference>
<evidence type="ECO:0000313" key="12">
    <source>
        <dbReference type="WBParaSite" id="EEL_0000403401-mRNA-1"/>
    </source>
</evidence>
<comment type="catalytic activity">
    <reaction evidence="8">
        <text>L-lysyl-[protein] + acetyl-CoA = N(6)-acetyl-L-lysyl-[protein] + CoA + H(+)</text>
        <dbReference type="Rhea" id="RHEA:45948"/>
        <dbReference type="Rhea" id="RHEA-COMP:9752"/>
        <dbReference type="Rhea" id="RHEA-COMP:10731"/>
        <dbReference type="ChEBI" id="CHEBI:15378"/>
        <dbReference type="ChEBI" id="CHEBI:29969"/>
        <dbReference type="ChEBI" id="CHEBI:57287"/>
        <dbReference type="ChEBI" id="CHEBI:57288"/>
        <dbReference type="ChEBI" id="CHEBI:61930"/>
        <dbReference type="EC" id="2.3.1.48"/>
    </reaction>
</comment>
<comment type="subcellular location">
    <subcellularLocation>
        <location evidence="1">Nucleus</location>
    </subcellularLocation>
</comment>
<proteinExistence type="inferred from homology"/>
<evidence type="ECO:0000256" key="6">
    <source>
        <dbReference type="ARBA" id="ARBA00023242"/>
    </source>
</evidence>
<keyword evidence="11" id="KW-1185">Reference proteome</keyword>
<evidence type="ECO:0000256" key="3">
    <source>
        <dbReference type="ARBA" id="ARBA00013184"/>
    </source>
</evidence>
<dbReference type="GO" id="GO:0005634">
    <property type="term" value="C:nucleus"/>
    <property type="evidence" value="ECO:0007669"/>
    <property type="project" value="UniProtKB-SubCell"/>
</dbReference>
<dbReference type="GO" id="GO:0000781">
    <property type="term" value="C:chromosome, telomeric region"/>
    <property type="evidence" value="ECO:0007669"/>
    <property type="project" value="GOC"/>
</dbReference>
<dbReference type="WBParaSite" id="EEL_0000403401-mRNA-1">
    <property type="protein sequence ID" value="EEL_0000403401-mRNA-1"/>
    <property type="gene ID" value="EEL_0000403401"/>
</dbReference>
<evidence type="ECO:0000259" key="10">
    <source>
        <dbReference type="Pfam" id="PF21183"/>
    </source>
</evidence>
<dbReference type="GO" id="GO:0004402">
    <property type="term" value="F:histone acetyltransferase activity"/>
    <property type="evidence" value="ECO:0007669"/>
    <property type="project" value="InterPro"/>
</dbReference>
<evidence type="ECO:0000256" key="2">
    <source>
        <dbReference type="ARBA" id="ARBA00010543"/>
    </source>
</evidence>
<evidence type="ECO:0000256" key="4">
    <source>
        <dbReference type="ARBA" id="ARBA00021268"/>
    </source>
</evidence>
<dbReference type="STRING" id="1147741.A0A158Q7A9"/>
<dbReference type="SUPFAM" id="SSF55729">
    <property type="entry name" value="Acyl-CoA N-acyltransferases (Nat)"/>
    <property type="match status" value="1"/>
</dbReference>